<keyword evidence="2" id="KW-0805">Transcription regulation</keyword>
<name>A0A0J8FYW2_CLOCY</name>
<dbReference type="InterPro" id="IPR013325">
    <property type="entry name" value="RNA_pol_sigma_r2"/>
</dbReference>
<dbReference type="GO" id="GO:0016987">
    <property type="term" value="F:sigma factor activity"/>
    <property type="evidence" value="ECO:0007669"/>
    <property type="project" value="UniProtKB-KW"/>
</dbReference>
<dbReference type="Proteomes" id="UP000036756">
    <property type="component" value="Unassembled WGS sequence"/>
</dbReference>
<dbReference type="InterPro" id="IPR013249">
    <property type="entry name" value="RNA_pol_sigma70_r4_t2"/>
</dbReference>
<dbReference type="PANTHER" id="PTHR43133:SF8">
    <property type="entry name" value="RNA POLYMERASE SIGMA FACTOR HI_1459-RELATED"/>
    <property type="match status" value="1"/>
</dbReference>
<evidence type="ECO:0000256" key="4">
    <source>
        <dbReference type="ARBA" id="ARBA00023125"/>
    </source>
</evidence>
<dbReference type="STRING" id="1121307.CLCY_1c00380"/>
<dbReference type="NCBIfam" id="TIGR02937">
    <property type="entry name" value="sigma70-ECF"/>
    <property type="match status" value="1"/>
</dbReference>
<keyword evidence="4" id="KW-0238">DNA-binding</keyword>
<dbReference type="InterPro" id="IPR039425">
    <property type="entry name" value="RNA_pol_sigma-70-like"/>
</dbReference>
<dbReference type="InterPro" id="IPR014284">
    <property type="entry name" value="RNA_pol_sigma-70_dom"/>
</dbReference>
<reference evidence="8 9" key="1">
    <citation type="submission" date="2015-06" db="EMBL/GenBank/DDBJ databases">
        <title>Draft genome sequence of the purine-degrading Clostridium cylindrosporum HC-1 (DSM 605).</title>
        <authorList>
            <person name="Poehlein A."/>
            <person name="Schiel-Bengelsdorf B."/>
            <person name="Bengelsdorf F."/>
            <person name="Daniel R."/>
            <person name="Duerre P."/>
        </authorList>
    </citation>
    <scope>NUCLEOTIDE SEQUENCE [LARGE SCALE GENOMIC DNA]</scope>
    <source>
        <strain evidence="8 9">DSM 605</strain>
    </source>
</reference>
<evidence type="ECO:0000256" key="3">
    <source>
        <dbReference type="ARBA" id="ARBA00023082"/>
    </source>
</evidence>
<dbReference type="EMBL" id="LFVU01000028">
    <property type="protein sequence ID" value="KMT20806.1"/>
    <property type="molecule type" value="Genomic_DNA"/>
</dbReference>
<evidence type="ECO:0000259" key="6">
    <source>
        <dbReference type="Pfam" id="PF04542"/>
    </source>
</evidence>
<dbReference type="PATRIC" id="fig|1121307.3.peg.399"/>
<dbReference type="InterPro" id="IPR036388">
    <property type="entry name" value="WH-like_DNA-bd_sf"/>
</dbReference>
<feature type="domain" description="RNA polymerase sigma factor 70 region 4 type 2" evidence="7">
    <location>
        <begin position="124"/>
        <end position="174"/>
    </location>
</feature>
<proteinExistence type="inferred from homology"/>
<sequence>MNIDSNNFINELKRKNEKALNYLYEKYLGLAYKIAFDNLRDIGTKEDVEECVSDIFVGVWNNIDKYSEEITSFKTWFSAVSRYKAIDYKRKLKSKDVNVELDENELVEELTIEDKIVIAEDVDSLRKIIDSMGDVDRQIFIKRYILNEKIEDISKALGIARSVIDNRLSRGRREIKNKWLEITGRQCYEEK</sequence>
<dbReference type="InterPro" id="IPR007627">
    <property type="entry name" value="RNA_pol_sigma70_r2"/>
</dbReference>
<dbReference type="Gene3D" id="1.10.1740.10">
    <property type="match status" value="1"/>
</dbReference>
<dbReference type="RefSeq" id="WP_048571209.1">
    <property type="nucleotide sequence ID" value="NZ_LFVU01000028.1"/>
</dbReference>
<comment type="similarity">
    <text evidence="1">Belongs to the sigma-70 factor family. ECF subfamily.</text>
</comment>
<dbReference type="PANTHER" id="PTHR43133">
    <property type="entry name" value="RNA POLYMERASE ECF-TYPE SIGMA FACTO"/>
    <property type="match status" value="1"/>
</dbReference>
<dbReference type="Pfam" id="PF04542">
    <property type="entry name" value="Sigma70_r2"/>
    <property type="match status" value="1"/>
</dbReference>
<dbReference type="Pfam" id="PF08281">
    <property type="entry name" value="Sigma70_r4_2"/>
    <property type="match status" value="1"/>
</dbReference>
<comment type="caution">
    <text evidence="8">The sequence shown here is derived from an EMBL/GenBank/DDBJ whole genome shotgun (WGS) entry which is preliminary data.</text>
</comment>
<evidence type="ECO:0000256" key="2">
    <source>
        <dbReference type="ARBA" id="ARBA00023015"/>
    </source>
</evidence>
<dbReference type="OrthoDB" id="2678696at2"/>
<dbReference type="GO" id="GO:0003677">
    <property type="term" value="F:DNA binding"/>
    <property type="evidence" value="ECO:0007669"/>
    <property type="project" value="UniProtKB-KW"/>
</dbReference>
<evidence type="ECO:0000313" key="9">
    <source>
        <dbReference type="Proteomes" id="UP000036756"/>
    </source>
</evidence>
<evidence type="ECO:0000256" key="5">
    <source>
        <dbReference type="ARBA" id="ARBA00023163"/>
    </source>
</evidence>
<evidence type="ECO:0000313" key="8">
    <source>
        <dbReference type="EMBL" id="KMT20806.1"/>
    </source>
</evidence>
<accession>A0A0J8FYW2</accession>
<organism evidence="8 9">
    <name type="scientific">Clostridium cylindrosporum DSM 605</name>
    <dbReference type="NCBI Taxonomy" id="1121307"/>
    <lineage>
        <taxon>Bacteria</taxon>
        <taxon>Bacillati</taxon>
        <taxon>Bacillota</taxon>
        <taxon>Clostridia</taxon>
        <taxon>Eubacteriales</taxon>
        <taxon>Clostridiaceae</taxon>
        <taxon>Clostridium</taxon>
    </lineage>
</organism>
<dbReference type="Gene3D" id="1.10.10.10">
    <property type="entry name" value="Winged helix-like DNA-binding domain superfamily/Winged helix DNA-binding domain"/>
    <property type="match status" value="1"/>
</dbReference>
<keyword evidence="9" id="KW-1185">Reference proteome</keyword>
<evidence type="ECO:0000259" key="7">
    <source>
        <dbReference type="Pfam" id="PF08281"/>
    </source>
</evidence>
<dbReference type="SUPFAM" id="SSF88946">
    <property type="entry name" value="Sigma2 domain of RNA polymerase sigma factors"/>
    <property type="match status" value="1"/>
</dbReference>
<dbReference type="InterPro" id="IPR013324">
    <property type="entry name" value="RNA_pol_sigma_r3/r4-like"/>
</dbReference>
<dbReference type="SUPFAM" id="SSF88659">
    <property type="entry name" value="Sigma3 and sigma4 domains of RNA polymerase sigma factors"/>
    <property type="match status" value="1"/>
</dbReference>
<evidence type="ECO:0000256" key="1">
    <source>
        <dbReference type="ARBA" id="ARBA00010641"/>
    </source>
</evidence>
<keyword evidence="3" id="KW-0731">Sigma factor</keyword>
<gene>
    <name evidence="8" type="ORF">CLCY_1c00380</name>
</gene>
<feature type="domain" description="RNA polymerase sigma-70 region 2" evidence="6">
    <location>
        <begin position="23"/>
        <end position="93"/>
    </location>
</feature>
<dbReference type="AlphaFoldDB" id="A0A0J8FYW2"/>
<protein>
    <submittedName>
        <fullName evidence="8">RNA polymerase, sigma-24 subunit, ECF subfamily</fullName>
    </submittedName>
</protein>
<dbReference type="GO" id="GO:0006352">
    <property type="term" value="P:DNA-templated transcription initiation"/>
    <property type="evidence" value="ECO:0007669"/>
    <property type="project" value="InterPro"/>
</dbReference>
<keyword evidence="5" id="KW-0804">Transcription</keyword>